<name>A0A1F6NLE1_9BACT</name>
<evidence type="ECO:0000259" key="8">
    <source>
        <dbReference type="Pfam" id="PF00408"/>
    </source>
</evidence>
<dbReference type="InterPro" id="IPR036900">
    <property type="entry name" value="A-D-PHexomutase_C_sf"/>
</dbReference>
<dbReference type="EMBL" id="MFQR01000012">
    <property type="protein sequence ID" value="OGH84580.1"/>
    <property type="molecule type" value="Genomic_DNA"/>
</dbReference>
<proteinExistence type="inferred from homology"/>
<dbReference type="PRINTS" id="PR00509">
    <property type="entry name" value="PGMPMM"/>
</dbReference>
<dbReference type="Pfam" id="PF02878">
    <property type="entry name" value="PGM_PMM_I"/>
    <property type="match status" value="1"/>
</dbReference>
<dbReference type="InterPro" id="IPR005846">
    <property type="entry name" value="A-D-PHexomutase_a/b/a-III"/>
</dbReference>
<keyword evidence="3" id="KW-0597">Phosphoprotein</keyword>
<dbReference type="PANTHER" id="PTHR43771:SF1">
    <property type="entry name" value="PHOSPHOMANNOMUTASE"/>
    <property type="match status" value="1"/>
</dbReference>
<evidence type="ECO:0000259" key="11">
    <source>
        <dbReference type="Pfam" id="PF02880"/>
    </source>
</evidence>
<reference evidence="12 13" key="1">
    <citation type="journal article" date="2016" name="Nat. Commun.">
        <title>Thousands of microbial genomes shed light on interconnected biogeochemical processes in an aquifer system.</title>
        <authorList>
            <person name="Anantharaman K."/>
            <person name="Brown C.T."/>
            <person name="Hug L.A."/>
            <person name="Sharon I."/>
            <person name="Castelle C.J."/>
            <person name="Probst A.J."/>
            <person name="Thomas B.C."/>
            <person name="Singh A."/>
            <person name="Wilkins M.J."/>
            <person name="Karaoz U."/>
            <person name="Brodie E.L."/>
            <person name="Williams K.H."/>
            <person name="Hubbard S.S."/>
            <person name="Banfield J.F."/>
        </authorList>
    </citation>
    <scope>NUCLEOTIDE SEQUENCE [LARGE SCALE GENOMIC DNA]</scope>
</reference>
<dbReference type="Pfam" id="PF00408">
    <property type="entry name" value="PGM_PMM_IV"/>
    <property type="match status" value="1"/>
</dbReference>
<evidence type="ECO:0000256" key="1">
    <source>
        <dbReference type="ARBA" id="ARBA00001946"/>
    </source>
</evidence>
<dbReference type="CDD" id="cd03089">
    <property type="entry name" value="PMM_PGM"/>
    <property type="match status" value="1"/>
</dbReference>
<dbReference type="GO" id="GO:0005975">
    <property type="term" value="P:carbohydrate metabolic process"/>
    <property type="evidence" value="ECO:0007669"/>
    <property type="project" value="InterPro"/>
</dbReference>
<dbReference type="InterPro" id="IPR016066">
    <property type="entry name" value="A-D-PHexomutase_CS"/>
</dbReference>
<evidence type="ECO:0000256" key="3">
    <source>
        <dbReference type="ARBA" id="ARBA00022553"/>
    </source>
</evidence>
<dbReference type="GO" id="GO:0016868">
    <property type="term" value="F:intramolecular phosphotransferase activity"/>
    <property type="evidence" value="ECO:0007669"/>
    <property type="project" value="InterPro"/>
</dbReference>
<evidence type="ECO:0000313" key="12">
    <source>
        <dbReference type="EMBL" id="OGH84580.1"/>
    </source>
</evidence>
<sequence>MNFPKQIFKAYDIRGLVDGELSEEFAYALGQAFVEFLQLHGFDPVDKLLVVGRDMRATSLSFQQALIRGVNDSGVNVVDIGLATTPLFNFACAHYVAHVAGIMVTASHNPAEYNGFKMTLSDGLPVGKNNGMDEVRDLTEKYLNNPLMEKLSGTITQFNPSADYFAKLFSLASPESINPLKVVIDAGNGMAQVTIPAVLKHLPVQVEYLYLEPDGRFPNHEANPLKTDTLRDLQAKVLESGADLGFALDGDADRLGLVDEEGEVVEASFVGALIGLEILKENPGALMLYDLRSSMIVPEVWAAAGAKTAKSVVGHALIKKQMKEQSATFASELSLHLYFHSMYDVESTDLALLYILRLLSQSNKKLSELIAPLKKYFHSGESNYKVSDPAAVMARLENEYKNFAKEISHLDGLWLGFDWGWFNVRASNTEPVLRLNLEAHTRELMDEKLREVKALIECHSERM</sequence>
<comment type="similarity">
    <text evidence="2 7">Belongs to the phosphohexose mutase family.</text>
</comment>
<dbReference type="InterPro" id="IPR005845">
    <property type="entry name" value="A-D-PHexomutase_a/b/a-II"/>
</dbReference>
<dbReference type="SUPFAM" id="SSF55957">
    <property type="entry name" value="Phosphoglucomutase, C-terminal domain"/>
    <property type="match status" value="1"/>
</dbReference>
<evidence type="ECO:0000256" key="5">
    <source>
        <dbReference type="ARBA" id="ARBA00022842"/>
    </source>
</evidence>
<keyword evidence="4 7" id="KW-0479">Metal-binding</keyword>
<dbReference type="Pfam" id="PF02880">
    <property type="entry name" value="PGM_PMM_III"/>
    <property type="match status" value="1"/>
</dbReference>
<dbReference type="InterPro" id="IPR005844">
    <property type="entry name" value="A-D-PHexomutase_a/b/a-I"/>
</dbReference>
<dbReference type="SUPFAM" id="SSF53738">
    <property type="entry name" value="Phosphoglucomutase, first 3 domains"/>
    <property type="match status" value="3"/>
</dbReference>
<evidence type="ECO:0000256" key="4">
    <source>
        <dbReference type="ARBA" id="ARBA00022723"/>
    </source>
</evidence>
<dbReference type="Gene3D" id="3.40.120.10">
    <property type="entry name" value="Alpha-D-Glucose-1,6-Bisphosphate, subunit A, domain 3"/>
    <property type="match status" value="3"/>
</dbReference>
<dbReference type="InterPro" id="IPR005841">
    <property type="entry name" value="Alpha-D-phosphohexomutase_SF"/>
</dbReference>
<evidence type="ECO:0000259" key="9">
    <source>
        <dbReference type="Pfam" id="PF02878"/>
    </source>
</evidence>
<keyword evidence="6" id="KW-0413">Isomerase</keyword>
<comment type="cofactor">
    <cofactor evidence="1">
        <name>Mg(2+)</name>
        <dbReference type="ChEBI" id="CHEBI:18420"/>
    </cofactor>
</comment>
<dbReference type="AlphaFoldDB" id="A0A1F6NLE1"/>
<evidence type="ECO:0000256" key="2">
    <source>
        <dbReference type="ARBA" id="ARBA00010231"/>
    </source>
</evidence>
<dbReference type="Gene3D" id="3.30.310.50">
    <property type="entry name" value="Alpha-D-phosphohexomutase, C-terminal domain"/>
    <property type="match status" value="1"/>
</dbReference>
<dbReference type="InterPro" id="IPR016055">
    <property type="entry name" value="A-D-PHexomutase_a/b/a-I/II/III"/>
</dbReference>
<evidence type="ECO:0008006" key="14">
    <source>
        <dbReference type="Google" id="ProtNLM"/>
    </source>
</evidence>
<accession>A0A1F6NLE1</accession>
<feature type="domain" description="Alpha-D-phosphohexomutase alpha/beta/alpha" evidence="9">
    <location>
        <begin position="5"/>
        <end position="141"/>
    </location>
</feature>
<dbReference type="Proteomes" id="UP000177803">
    <property type="component" value="Unassembled WGS sequence"/>
</dbReference>
<comment type="caution">
    <text evidence="12">The sequence shown here is derived from an EMBL/GenBank/DDBJ whole genome shotgun (WGS) entry which is preliminary data.</text>
</comment>
<feature type="domain" description="Alpha-D-phosphohexomutase C-terminal" evidence="8">
    <location>
        <begin position="383"/>
        <end position="447"/>
    </location>
</feature>
<gene>
    <name evidence="12" type="ORF">A2261_02995</name>
</gene>
<evidence type="ECO:0000256" key="6">
    <source>
        <dbReference type="ARBA" id="ARBA00023235"/>
    </source>
</evidence>
<evidence type="ECO:0000313" key="13">
    <source>
        <dbReference type="Proteomes" id="UP000177803"/>
    </source>
</evidence>
<keyword evidence="5 7" id="KW-0460">Magnesium</keyword>
<dbReference type="PANTHER" id="PTHR43771">
    <property type="entry name" value="PHOSPHOMANNOMUTASE"/>
    <property type="match status" value="1"/>
</dbReference>
<dbReference type="Pfam" id="PF02879">
    <property type="entry name" value="PGM_PMM_II"/>
    <property type="match status" value="1"/>
</dbReference>
<feature type="domain" description="Alpha-D-phosphohexomutase alpha/beta/alpha" evidence="10">
    <location>
        <begin position="164"/>
        <end position="262"/>
    </location>
</feature>
<evidence type="ECO:0000259" key="10">
    <source>
        <dbReference type="Pfam" id="PF02879"/>
    </source>
</evidence>
<protein>
    <recommendedName>
        <fullName evidence="14">Phosphomannomutase/phosphoglucomutase</fullName>
    </recommendedName>
</protein>
<dbReference type="InterPro" id="IPR005843">
    <property type="entry name" value="A-D-PHexomutase_C"/>
</dbReference>
<organism evidence="12 13">
    <name type="scientific">Candidatus Magasanikbacteria bacterium RIFOXYA2_FULL_44_8</name>
    <dbReference type="NCBI Taxonomy" id="1798696"/>
    <lineage>
        <taxon>Bacteria</taxon>
        <taxon>Candidatus Magasanikiibacteriota</taxon>
    </lineage>
</organism>
<evidence type="ECO:0000256" key="7">
    <source>
        <dbReference type="RuleBase" id="RU004326"/>
    </source>
</evidence>
<dbReference type="GO" id="GO:0000287">
    <property type="term" value="F:magnesium ion binding"/>
    <property type="evidence" value="ECO:0007669"/>
    <property type="project" value="InterPro"/>
</dbReference>
<dbReference type="PROSITE" id="PS00710">
    <property type="entry name" value="PGM_PMM"/>
    <property type="match status" value="1"/>
</dbReference>
<feature type="domain" description="Alpha-D-phosphohexomutase alpha/beta/alpha" evidence="11">
    <location>
        <begin position="271"/>
        <end position="376"/>
    </location>
</feature>